<evidence type="ECO:0000313" key="2">
    <source>
        <dbReference type="EMBL" id="QKG20201.1"/>
    </source>
</evidence>
<feature type="chain" id="PRO_5038949399" evidence="1">
    <location>
        <begin position="33"/>
        <end position="480"/>
    </location>
</feature>
<accession>A0A7D3ZI93</accession>
<proteinExistence type="predicted"/>
<gene>
    <name evidence="2" type="ORF">ACTIVE_1838</name>
</gene>
<organism evidence="2 3">
    <name type="scientific">Actinomadura verrucosospora</name>
    <dbReference type="NCBI Taxonomy" id="46165"/>
    <lineage>
        <taxon>Bacteria</taxon>
        <taxon>Bacillati</taxon>
        <taxon>Actinomycetota</taxon>
        <taxon>Actinomycetes</taxon>
        <taxon>Streptosporangiales</taxon>
        <taxon>Thermomonosporaceae</taxon>
        <taxon>Actinomadura</taxon>
    </lineage>
</organism>
<dbReference type="Gene3D" id="3.40.190.10">
    <property type="entry name" value="Periplasmic binding protein-like II"/>
    <property type="match status" value="2"/>
</dbReference>
<evidence type="ECO:0000313" key="3">
    <source>
        <dbReference type="Proteomes" id="UP000501240"/>
    </source>
</evidence>
<dbReference type="RefSeq" id="WP_246342740.1">
    <property type="nucleotide sequence ID" value="NZ_CP053892.1"/>
</dbReference>
<keyword evidence="1" id="KW-0732">Signal</keyword>
<dbReference type="InterPro" id="IPR050490">
    <property type="entry name" value="Bact_solute-bd_prot1"/>
</dbReference>
<sequence length="480" mass="50469">MVSSRRDFSRRRIGRSRIGAAAALVVAGAALAGCGGGGSSTDPDRGKDAKSFTLTVTRNAIAGGKNAGEAEWLADTVIPKFVAAEKAKGITAKVTFRGQGVDDEAYKTKLALDLKSRSGADIMDIDGIWVGEFAQAGYIKPLSEAVGAPADAWDGWSQIPASVQQLALFDGKKYGIPSGTDGRLLYFNKKLFAQAGLPADWQPKSWQDIIAAGRALKKLSGVTPIQLDAGTAMGEATSMQGVLPLLAGAGAQIYQDGKWTGGGQAVKSVLGLYAQIYGSEKLGDPKLQEEAKGRDKSFEEFAAGKIGILAEGDYLWRDVLNPKDGVAKMRTRDTDVGFALIPAVSPGRGVRGQSFVSMSGGPLTVMNPNTKYPQQAFAFMEFMNSAEMVKARTAGTPEITSRTDVNKQILTGDPLLTFVSEKVLPVTSYRPGLAVYPQVSTALQEATAAVVAGKSPDQAAAQYTKKLEGIVGGPSHVSAQ</sequence>
<dbReference type="EMBL" id="CP053892">
    <property type="protein sequence ID" value="QKG20201.1"/>
    <property type="molecule type" value="Genomic_DNA"/>
</dbReference>
<dbReference type="PANTHER" id="PTHR43649">
    <property type="entry name" value="ARABINOSE-BINDING PROTEIN-RELATED"/>
    <property type="match status" value="1"/>
</dbReference>
<dbReference type="AlphaFoldDB" id="A0A7D3ZI93"/>
<reference evidence="2 3" key="1">
    <citation type="submission" date="2020-05" db="EMBL/GenBank/DDBJ databases">
        <title>Actinomadura verrucosospora NRRL-B18236 (PFL_A860) Genome sequencing and assembly.</title>
        <authorList>
            <person name="Samborskyy M."/>
        </authorList>
    </citation>
    <scope>NUCLEOTIDE SEQUENCE [LARGE SCALE GENOMIC DNA]</scope>
    <source>
        <strain evidence="2 3">NRRL:B18236</strain>
    </source>
</reference>
<evidence type="ECO:0000256" key="1">
    <source>
        <dbReference type="SAM" id="SignalP"/>
    </source>
</evidence>
<feature type="signal peptide" evidence="1">
    <location>
        <begin position="1"/>
        <end position="32"/>
    </location>
</feature>
<keyword evidence="3" id="KW-1185">Reference proteome</keyword>
<dbReference type="PROSITE" id="PS51257">
    <property type="entry name" value="PROKAR_LIPOPROTEIN"/>
    <property type="match status" value="1"/>
</dbReference>
<protein>
    <submittedName>
        <fullName evidence="2">Sugar ABC transporter periplasmic protein</fullName>
    </submittedName>
</protein>
<dbReference type="SUPFAM" id="SSF53850">
    <property type="entry name" value="Periplasmic binding protein-like II"/>
    <property type="match status" value="1"/>
</dbReference>
<dbReference type="Pfam" id="PF01547">
    <property type="entry name" value="SBP_bac_1"/>
    <property type="match status" value="1"/>
</dbReference>
<dbReference type="PANTHER" id="PTHR43649:SF14">
    <property type="entry name" value="BLR3389 PROTEIN"/>
    <property type="match status" value="1"/>
</dbReference>
<dbReference type="Proteomes" id="UP000501240">
    <property type="component" value="Chromosome"/>
</dbReference>
<dbReference type="InterPro" id="IPR006059">
    <property type="entry name" value="SBP"/>
</dbReference>
<name>A0A7D3ZI93_ACTVE</name>